<dbReference type="OrthoDB" id="9992854at2759"/>
<feature type="region of interest" description="Disordered" evidence="1">
    <location>
        <begin position="66"/>
        <end position="105"/>
    </location>
</feature>
<name>A0A6P4YL43_BRABE</name>
<feature type="region of interest" description="Disordered" evidence="1">
    <location>
        <begin position="24"/>
        <end position="50"/>
    </location>
</feature>
<feature type="compositionally biased region" description="Polar residues" evidence="1">
    <location>
        <begin position="28"/>
        <end position="42"/>
    </location>
</feature>
<evidence type="ECO:0000313" key="4">
    <source>
        <dbReference type="RefSeq" id="XP_019617851.1"/>
    </source>
</evidence>
<sequence length="325" mass="36374">MTLSKVAVLLLVLHCITGRGLRAANGDEGSTYTTDDIESSQISKEDHESDNIHDVLRQMGIYIDDDTNQKHLDDKKDQAANSEEESSYTTDDIENAREDQESDNIHDVLRQMGIYIDDDTNQKHLGDKKDQVKTKEAASQVTASGADDIYDILRARGLNIVDDDAHADKSTRKQEERGVLITGQKDDSADKPINVINNEIYIPKRLWDKYVREGKIRIINNMINVYLPQPIDLPGGKDEYHANLPSGPMTIQVGAEPDTLGDTKLEKGKAVLPSVVLGRIAKRDTTSTSDEDIGTVERNKRSEKADTSERKKEEEDVGLKEQHYD</sequence>
<dbReference type="AlphaFoldDB" id="A0A6P4YL43"/>
<accession>A0A6P4YL43</accession>
<dbReference type="KEGG" id="bbel:109465145"/>
<reference evidence="4" key="1">
    <citation type="submission" date="2025-08" db="UniProtKB">
        <authorList>
            <consortium name="RefSeq"/>
        </authorList>
    </citation>
    <scope>IDENTIFICATION</scope>
    <source>
        <tissue evidence="4">Gonad</tissue>
    </source>
</reference>
<feature type="region of interest" description="Disordered" evidence="1">
    <location>
        <begin position="280"/>
        <end position="325"/>
    </location>
</feature>
<dbReference type="GeneID" id="109465145"/>
<feature type="compositionally biased region" description="Basic and acidic residues" evidence="1">
    <location>
        <begin position="94"/>
        <end position="105"/>
    </location>
</feature>
<keyword evidence="2" id="KW-0732">Signal</keyword>
<dbReference type="RefSeq" id="XP_019617851.1">
    <property type="nucleotide sequence ID" value="XM_019762292.1"/>
</dbReference>
<evidence type="ECO:0000313" key="3">
    <source>
        <dbReference type="Proteomes" id="UP000515135"/>
    </source>
</evidence>
<proteinExistence type="predicted"/>
<evidence type="ECO:0000256" key="2">
    <source>
        <dbReference type="SAM" id="SignalP"/>
    </source>
</evidence>
<feature type="chain" id="PRO_5028213534" evidence="2">
    <location>
        <begin position="19"/>
        <end position="325"/>
    </location>
</feature>
<dbReference type="Proteomes" id="UP000515135">
    <property type="component" value="Unplaced"/>
</dbReference>
<feature type="signal peptide" evidence="2">
    <location>
        <begin position="1"/>
        <end position="18"/>
    </location>
</feature>
<keyword evidence="3" id="KW-1185">Reference proteome</keyword>
<organism evidence="3 4">
    <name type="scientific">Branchiostoma belcheri</name>
    <name type="common">Amphioxus</name>
    <dbReference type="NCBI Taxonomy" id="7741"/>
    <lineage>
        <taxon>Eukaryota</taxon>
        <taxon>Metazoa</taxon>
        <taxon>Chordata</taxon>
        <taxon>Cephalochordata</taxon>
        <taxon>Leptocardii</taxon>
        <taxon>Amphioxiformes</taxon>
        <taxon>Branchiostomatidae</taxon>
        <taxon>Branchiostoma</taxon>
    </lineage>
</organism>
<protein>
    <submittedName>
        <fullName evidence="4">Uncharacterized protein LOC109465145 isoform X1</fullName>
    </submittedName>
</protein>
<feature type="compositionally biased region" description="Basic and acidic residues" evidence="1">
    <location>
        <begin position="67"/>
        <end position="78"/>
    </location>
</feature>
<evidence type="ECO:0000256" key="1">
    <source>
        <dbReference type="SAM" id="MobiDB-lite"/>
    </source>
</evidence>
<gene>
    <name evidence="4" type="primary">LOC109465145</name>
</gene>
<feature type="compositionally biased region" description="Basic and acidic residues" evidence="1">
    <location>
        <begin position="295"/>
        <end position="325"/>
    </location>
</feature>